<evidence type="ECO:0000256" key="1">
    <source>
        <dbReference type="SAM" id="MobiDB-lite"/>
    </source>
</evidence>
<protein>
    <submittedName>
        <fullName evidence="2">Phage protein</fullName>
    </submittedName>
</protein>
<evidence type="ECO:0000313" key="2">
    <source>
        <dbReference type="EMBL" id="BBI32039.1"/>
    </source>
</evidence>
<accession>A0A3T1D1Z3</accession>
<dbReference type="InterPro" id="IPR038667">
    <property type="entry name" value="XkdH-like_sf"/>
</dbReference>
<dbReference type="Gene3D" id="2.40.10.370">
    <property type="entry name" value="Protein of unknown function DUF3599"/>
    <property type="match status" value="1"/>
</dbReference>
<dbReference type="AlphaFoldDB" id="A0A3T1D1Z3"/>
<proteinExistence type="predicted"/>
<name>A0A3T1D1Z3_9BACL</name>
<gene>
    <name evidence="2" type="ORF">KCTCHS21_14380</name>
</gene>
<evidence type="ECO:0000313" key="3">
    <source>
        <dbReference type="Proteomes" id="UP000289856"/>
    </source>
</evidence>
<keyword evidence="3" id="KW-1185">Reference proteome</keyword>
<dbReference type="KEGG" id="cohn:KCTCHS21_14380"/>
<dbReference type="Proteomes" id="UP000289856">
    <property type="component" value="Chromosome"/>
</dbReference>
<organism evidence="2 3">
    <name type="scientific">Cohnella abietis</name>
    <dbReference type="NCBI Taxonomy" id="2507935"/>
    <lineage>
        <taxon>Bacteria</taxon>
        <taxon>Bacillati</taxon>
        <taxon>Bacillota</taxon>
        <taxon>Bacilli</taxon>
        <taxon>Bacillales</taxon>
        <taxon>Paenibacillaceae</taxon>
        <taxon>Cohnella</taxon>
    </lineage>
</organism>
<dbReference type="OrthoDB" id="2942871at2"/>
<dbReference type="EMBL" id="AP019400">
    <property type="protein sequence ID" value="BBI32039.1"/>
    <property type="molecule type" value="Genomic_DNA"/>
</dbReference>
<feature type="region of interest" description="Disordered" evidence="1">
    <location>
        <begin position="97"/>
        <end position="121"/>
    </location>
</feature>
<sequence>MIDYSKHRAAIEKLYEDKAKIIRYTNAEDPVSKKTRKQLTVICTDEPCRLSQTGLTKNGQTEAQNNIASESKLFISPELEIRQGDEIEVTKGGVTRKYQAGEPFPPYPTHQEVSLQRKDKA</sequence>
<reference evidence="2 3" key="1">
    <citation type="submission" date="2019-01" db="EMBL/GenBank/DDBJ databases">
        <title>Complete genome sequence of Cohnella hallensis HS21 isolated from Korean fir (Abies koreana) rhizospheric soil.</title>
        <authorList>
            <person name="Jiang L."/>
            <person name="Kang S.W."/>
            <person name="Kim S."/>
            <person name="Jung J."/>
            <person name="Kim C.Y."/>
            <person name="Kim D.H."/>
            <person name="Kim S.W."/>
            <person name="Lee J."/>
        </authorList>
    </citation>
    <scope>NUCLEOTIDE SEQUENCE [LARGE SCALE GENOMIC DNA]</scope>
    <source>
        <strain evidence="2 3">HS21</strain>
    </source>
</reference>
<dbReference type="RefSeq" id="WP_130606285.1">
    <property type="nucleotide sequence ID" value="NZ_AP019400.1"/>
</dbReference>